<protein>
    <submittedName>
        <fullName evidence="10">EamA family transporter RarD</fullName>
    </submittedName>
</protein>
<feature type="transmembrane region" description="Helical" evidence="8">
    <location>
        <begin position="71"/>
        <end position="90"/>
    </location>
</feature>
<feature type="transmembrane region" description="Helical" evidence="8">
    <location>
        <begin position="37"/>
        <end position="59"/>
    </location>
</feature>
<name>A0ABR8NCT7_9ACTN</name>
<feature type="transmembrane region" description="Helical" evidence="8">
    <location>
        <begin position="126"/>
        <end position="143"/>
    </location>
</feature>
<dbReference type="PANTHER" id="PTHR22911:SF137">
    <property type="entry name" value="SOLUTE CARRIER FAMILY 35 MEMBER G2-RELATED"/>
    <property type="match status" value="1"/>
</dbReference>
<dbReference type="NCBIfam" id="TIGR00688">
    <property type="entry name" value="rarD"/>
    <property type="match status" value="1"/>
</dbReference>
<comment type="similarity">
    <text evidence="2">Belongs to the EamA transporter family.</text>
</comment>
<feature type="transmembrane region" description="Helical" evidence="8">
    <location>
        <begin position="265"/>
        <end position="286"/>
    </location>
</feature>
<proteinExistence type="inferred from homology"/>
<evidence type="ECO:0000256" key="5">
    <source>
        <dbReference type="ARBA" id="ARBA00022692"/>
    </source>
</evidence>
<keyword evidence="7 8" id="KW-0472">Membrane</keyword>
<feature type="transmembrane region" description="Helical" evidence="8">
    <location>
        <begin position="177"/>
        <end position="197"/>
    </location>
</feature>
<gene>
    <name evidence="10" type="primary">rarD</name>
    <name evidence="10" type="ORF">IEZ26_08665</name>
</gene>
<dbReference type="Pfam" id="PF00892">
    <property type="entry name" value="EamA"/>
    <property type="match status" value="1"/>
</dbReference>
<dbReference type="SUPFAM" id="SSF103481">
    <property type="entry name" value="Multidrug resistance efflux transporter EmrE"/>
    <property type="match status" value="2"/>
</dbReference>
<comment type="subcellular location">
    <subcellularLocation>
        <location evidence="1">Cell membrane</location>
        <topology evidence="1">Multi-pass membrane protein</topology>
    </subcellularLocation>
</comment>
<comment type="caution">
    <text evidence="10">The sequence shown here is derived from an EMBL/GenBank/DDBJ whole genome shotgun (WGS) entry which is preliminary data.</text>
</comment>
<feature type="transmembrane region" description="Helical" evidence="8">
    <location>
        <begin position="209"/>
        <end position="233"/>
    </location>
</feature>
<dbReference type="Proteomes" id="UP000618818">
    <property type="component" value="Unassembled WGS sequence"/>
</dbReference>
<evidence type="ECO:0000256" key="1">
    <source>
        <dbReference type="ARBA" id="ARBA00004651"/>
    </source>
</evidence>
<dbReference type="PANTHER" id="PTHR22911">
    <property type="entry name" value="ACYL-MALONYL CONDENSING ENZYME-RELATED"/>
    <property type="match status" value="1"/>
</dbReference>
<feature type="transmembrane region" description="Helical" evidence="8">
    <location>
        <begin position="102"/>
        <end position="119"/>
    </location>
</feature>
<feature type="transmembrane region" description="Helical" evidence="8">
    <location>
        <begin position="7"/>
        <end position="25"/>
    </location>
</feature>
<dbReference type="InterPro" id="IPR004626">
    <property type="entry name" value="RarD"/>
</dbReference>
<keyword evidence="11" id="KW-1185">Reference proteome</keyword>
<reference evidence="10 11" key="1">
    <citation type="submission" date="2020-09" db="EMBL/GenBank/DDBJ databases">
        <title>novel species in genus Nocardioides.</title>
        <authorList>
            <person name="Zhang G."/>
        </authorList>
    </citation>
    <scope>NUCLEOTIDE SEQUENCE [LARGE SCALE GENOMIC DNA]</scope>
    <source>
        <strain evidence="10 11">KCTC 39551</strain>
    </source>
</reference>
<dbReference type="InterPro" id="IPR037185">
    <property type="entry name" value="EmrE-like"/>
</dbReference>
<evidence type="ECO:0000256" key="7">
    <source>
        <dbReference type="ARBA" id="ARBA00023136"/>
    </source>
</evidence>
<evidence type="ECO:0000256" key="3">
    <source>
        <dbReference type="ARBA" id="ARBA00022448"/>
    </source>
</evidence>
<organism evidence="10 11">
    <name type="scientific">Nocardioides cavernae</name>
    <dbReference type="NCBI Taxonomy" id="1921566"/>
    <lineage>
        <taxon>Bacteria</taxon>
        <taxon>Bacillati</taxon>
        <taxon>Actinomycetota</taxon>
        <taxon>Actinomycetes</taxon>
        <taxon>Propionibacteriales</taxon>
        <taxon>Nocardioidaceae</taxon>
        <taxon>Nocardioides</taxon>
    </lineage>
</organism>
<accession>A0ABR8NCT7</accession>
<evidence type="ECO:0000256" key="8">
    <source>
        <dbReference type="SAM" id="Phobius"/>
    </source>
</evidence>
<keyword evidence="4" id="KW-1003">Cell membrane</keyword>
<dbReference type="EMBL" id="JACXYZ010000001">
    <property type="protein sequence ID" value="MBD3924689.1"/>
    <property type="molecule type" value="Genomic_DNA"/>
</dbReference>
<feature type="transmembrane region" description="Helical" evidence="8">
    <location>
        <begin position="149"/>
        <end position="165"/>
    </location>
</feature>
<evidence type="ECO:0000256" key="6">
    <source>
        <dbReference type="ARBA" id="ARBA00022989"/>
    </source>
</evidence>
<evidence type="ECO:0000256" key="2">
    <source>
        <dbReference type="ARBA" id="ARBA00007362"/>
    </source>
</evidence>
<keyword evidence="5 8" id="KW-0812">Transmembrane</keyword>
<feature type="domain" description="EamA" evidence="9">
    <location>
        <begin position="6"/>
        <end position="142"/>
    </location>
</feature>
<keyword evidence="3" id="KW-0813">Transport</keyword>
<dbReference type="RefSeq" id="WP_191194428.1">
    <property type="nucleotide sequence ID" value="NZ_JACXYZ010000001.1"/>
</dbReference>
<evidence type="ECO:0000256" key="4">
    <source>
        <dbReference type="ARBA" id="ARBA00022475"/>
    </source>
</evidence>
<evidence type="ECO:0000313" key="11">
    <source>
        <dbReference type="Proteomes" id="UP000618818"/>
    </source>
</evidence>
<evidence type="ECO:0000259" key="9">
    <source>
        <dbReference type="Pfam" id="PF00892"/>
    </source>
</evidence>
<evidence type="ECO:0000313" key="10">
    <source>
        <dbReference type="EMBL" id="MBD3924689.1"/>
    </source>
</evidence>
<sequence length="302" mass="32882">MPDSRRGLIFGAVAYILWGTFPLYWTLLEPAGAIEILAHRIVWSVLTMLVILVLARRVGQFRALLRDRRKLLLISSAAFVITINWGGYIWGVNNGRVVETSLGYFINPLVTVLMGVLILGEHLRRLQWIAMAIAFIAVAVLTIDYGRPPWVALVLAFSFGTYGLLKKQAGVGAVESITLETLVIAPFAAAYIAWLVATGESSFGSHGAGHALLFTTTGIITAVPLMLFGAAAIRVSMVSLGLLQYLAPTIQFALGILVFDEAMPASRWIGFGLVWVALAIFTVEAVNHRRRQLRLVAHASAV</sequence>
<dbReference type="InterPro" id="IPR000620">
    <property type="entry name" value="EamA_dom"/>
</dbReference>
<keyword evidence="6 8" id="KW-1133">Transmembrane helix</keyword>
<feature type="transmembrane region" description="Helical" evidence="8">
    <location>
        <begin position="240"/>
        <end position="259"/>
    </location>
</feature>